<comment type="cofactor">
    <cofactor evidence="12 13">
        <name>Zn(2+)</name>
        <dbReference type="ChEBI" id="CHEBI:29105"/>
    </cofactor>
    <text evidence="12 13">Binds 1 zinc ion per subunit.</text>
</comment>
<dbReference type="SMART" id="SM00254">
    <property type="entry name" value="ShKT"/>
    <property type="match status" value="3"/>
</dbReference>
<feature type="binding site" evidence="12">
    <location>
        <position position="196"/>
    </location>
    <ligand>
        <name>Zn(2+)</name>
        <dbReference type="ChEBI" id="CHEBI:29105"/>
        <note>catalytic</note>
    </ligand>
</feature>
<evidence type="ECO:0000256" key="5">
    <source>
        <dbReference type="ARBA" id="ARBA00022801"/>
    </source>
</evidence>
<reference evidence="17 18" key="1">
    <citation type="submission" date="2018-11" db="EMBL/GenBank/DDBJ databases">
        <authorList>
            <consortium name="Pathogen Informatics"/>
        </authorList>
    </citation>
    <scope>NUCLEOTIDE SEQUENCE [LARGE SCALE GENOMIC DNA]</scope>
</reference>
<dbReference type="SMART" id="SM00235">
    <property type="entry name" value="ZnMc"/>
    <property type="match status" value="1"/>
</dbReference>
<gene>
    <name evidence="17" type="ORF">HPBE_LOCUS9390</name>
</gene>
<dbReference type="Gene3D" id="1.10.10.1940">
    <property type="match status" value="2"/>
</dbReference>
<dbReference type="PRINTS" id="PR00480">
    <property type="entry name" value="ASTACIN"/>
</dbReference>
<feature type="compositionally biased region" description="Low complexity" evidence="14">
    <location>
        <begin position="453"/>
        <end position="468"/>
    </location>
</feature>
<keyword evidence="9 11" id="KW-1015">Disulfide bond</keyword>
<accession>A0A3P7ZQL3</accession>
<keyword evidence="7 12" id="KW-0482">Metalloprotease</keyword>
<dbReference type="Pfam" id="PF01549">
    <property type="entry name" value="ShK"/>
    <property type="match status" value="3"/>
</dbReference>
<feature type="domain" description="ShKT" evidence="15">
    <location>
        <begin position="343"/>
        <end position="377"/>
    </location>
</feature>
<feature type="active site" evidence="12">
    <location>
        <position position="193"/>
    </location>
</feature>
<keyword evidence="18" id="KW-1185">Reference proteome</keyword>
<evidence type="ECO:0000256" key="6">
    <source>
        <dbReference type="ARBA" id="ARBA00022833"/>
    </source>
</evidence>
<organism evidence="18 19">
    <name type="scientific">Heligmosomoides polygyrus</name>
    <name type="common">Parasitic roundworm</name>
    <dbReference type="NCBI Taxonomy" id="6339"/>
    <lineage>
        <taxon>Eukaryota</taxon>
        <taxon>Metazoa</taxon>
        <taxon>Ecdysozoa</taxon>
        <taxon>Nematoda</taxon>
        <taxon>Chromadorea</taxon>
        <taxon>Rhabditida</taxon>
        <taxon>Rhabditina</taxon>
        <taxon>Rhabditomorpha</taxon>
        <taxon>Strongyloidea</taxon>
        <taxon>Heligmosomidae</taxon>
        <taxon>Heligmosomoides</taxon>
    </lineage>
</organism>
<dbReference type="InterPro" id="IPR034035">
    <property type="entry name" value="Astacin-like_dom"/>
</dbReference>
<keyword evidence="6 12" id="KW-0862">Zinc</keyword>
<dbReference type="EMBL" id="UZAH01026424">
    <property type="protein sequence ID" value="VDO80493.1"/>
    <property type="molecule type" value="Genomic_DNA"/>
</dbReference>
<evidence type="ECO:0000259" key="16">
    <source>
        <dbReference type="PROSITE" id="PS51864"/>
    </source>
</evidence>
<feature type="binding site" evidence="12">
    <location>
        <position position="192"/>
    </location>
    <ligand>
        <name>Zn(2+)</name>
        <dbReference type="ChEBI" id="CHEBI:29105"/>
        <note>catalytic</note>
    </ligand>
</feature>
<keyword evidence="4" id="KW-0732">Signal</keyword>
<dbReference type="InterPro" id="IPR001506">
    <property type="entry name" value="Peptidase_M12A"/>
</dbReference>
<dbReference type="Proteomes" id="UP000050761">
    <property type="component" value="Unassembled WGS sequence"/>
</dbReference>
<dbReference type="GO" id="GO:0008270">
    <property type="term" value="F:zinc ion binding"/>
    <property type="evidence" value="ECO:0007669"/>
    <property type="project" value="UniProtKB-UniRule"/>
</dbReference>
<evidence type="ECO:0000256" key="9">
    <source>
        <dbReference type="ARBA" id="ARBA00023157"/>
    </source>
</evidence>
<evidence type="ECO:0000313" key="17">
    <source>
        <dbReference type="EMBL" id="VDO80493.1"/>
    </source>
</evidence>
<dbReference type="InterPro" id="IPR006026">
    <property type="entry name" value="Peptidase_Metallo"/>
</dbReference>
<dbReference type="PANTHER" id="PTHR10127">
    <property type="entry name" value="DISCOIDIN, CUB, EGF, LAMININ , AND ZINC METALLOPROTEASE DOMAIN CONTAINING"/>
    <property type="match status" value="1"/>
</dbReference>
<evidence type="ECO:0000256" key="7">
    <source>
        <dbReference type="ARBA" id="ARBA00023049"/>
    </source>
</evidence>
<evidence type="ECO:0000256" key="12">
    <source>
        <dbReference type="PROSITE-ProRule" id="PRU01211"/>
    </source>
</evidence>
<evidence type="ECO:0000313" key="19">
    <source>
        <dbReference type="WBParaSite" id="HPBE_0000938901-mRNA-1"/>
    </source>
</evidence>
<feature type="disulfide bond" evidence="11">
    <location>
        <begin position="402"/>
        <end position="436"/>
    </location>
</feature>
<keyword evidence="3 12" id="KW-0479">Metal-binding</keyword>
<sequence>MQLYLTIFRPVPLHNRHCVSQFQLFDRSVAEYETVLTPSDFERASELIDSFQYSKYDTEDPDVMYEKDLFEGDIANENLNASTVELFLNGGAGSKNGNWYNAIKNRHQLWPNGRIPYTISSQYSSYSRSQIAASMQEYSTHTCIQWVPKTNNDVNYIYIFPDRGCYSMVGKIGGKQSLSLGAGCIQKGIIIHELMHAVGFFHEQSRTDRDDFITILWNNIQPGMQGQFEKYGQGTIQSLGTTYDYSSIMHYGGKAFSRNGQPTMVPKQKGATIGQRSGFSKTDIFKINKLYGCPQDGGTTDSSTSTTTVEVRPTTAATTRPTTTVSTTAFPTLPPFRPVVAECRNLREDCDRLRDDGWCNRNPGWARANCPVSCGFCEKKPGNLPLLLYLSTTSSPIATGDCEDLRVDCLVLVAQRYCKMSQTFMKSYCAKSCGFCYRPPPPLTSVPPPRGQTVSASTSTSGPPTSESCTDRKHFCSHWKMAGFCEGIFMSYMKKNCPLSCSMC</sequence>
<feature type="region of interest" description="Disordered" evidence="14">
    <location>
        <begin position="297"/>
        <end position="324"/>
    </location>
</feature>
<evidence type="ECO:0000256" key="3">
    <source>
        <dbReference type="ARBA" id="ARBA00022723"/>
    </source>
</evidence>
<protein>
    <recommendedName>
        <fullName evidence="13">Metalloendopeptidase</fullName>
        <ecNumber evidence="13">3.4.24.-</ecNumber>
    </recommendedName>
</protein>
<dbReference type="GO" id="GO:0006508">
    <property type="term" value="P:proteolysis"/>
    <property type="evidence" value="ECO:0007669"/>
    <property type="project" value="UniProtKB-KW"/>
</dbReference>
<dbReference type="InterPro" id="IPR003582">
    <property type="entry name" value="ShKT_dom"/>
</dbReference>
<proteinExistence type="predicted"/>
<dbReference type="SUPFAM" id="SSF55486">
    <property type="entry name" value="Metalloproteases ('zincins'), catalytic domain"/>
    <property type="match status" value="1"/>
</dbReference>
<evidence type="ECO:0000256" key="2">
    <source>
        <dbReference type="ARBA" id="ARBA00022670"/>
    </source>
</evidence>
<dbReference type="WBParaSite" id="HPBE_0000938901-mRNA-1">
    <property type="protein sequence ID" value="HPBE_0000938901-mRNA-1"/>
    <property type="gene ID" value="HPBE_0000938901"/>
</dbReference>
<reference evidence="19" key="2">
    <citation type="submission" date="2019-09" db="UniProtKB">
        <authorList>
            <consortium name="WormBaseParasite"/>
        </authorList>
    </citation>
    <scope>IDENTIFICATION</scope>
</reference>
<dbReference type="InterPro" id="IPR024079">
    <property type="entry name" value="MetalloPept_cat_dom_sf"/>
</dbReference>
<dbReference type="PANTHER" id="PTHR10127:SF897">
    <property type="entry name" value="ZINC METALLOPROTEINASE NAS-15"/>
    <property type="match status" value="1"/>
</dbReference>
<feature type="binding site" evidence="12">
    <location>
        <position position="202"/>
    </location>
    <ligand>
        <name>Zn(2+)</name>
        <dbReference type="ChEBI" id="CHEBI:29105"/>
        <note>catalytic</note>
    </ligand>
</feature>
<feature type="domain" description="ShKT" evidence="15">
    <location>
        <begin position="402"/>
        <end position="436"/>
    </location>
</feature>
<keyword evidence="10" id="KW-0325">Glycoprotein</keyword>
<comment type="function">
    <text evidence="1">Metalloprotease.</text>
</comment>
<evidence type="ECO:0000259" key="15">
    <source>
        <dbReference type="PROSITE" id="PS51670"/>
    </source>
</evidence>
<name>A0A183FP76_HELPZ</name>
<feature type="domain" description="ShKT" evidence="15">
    <location>
        <begin position="469"/>
        <end position="504"/>
    </location>
</feature>
<evidence type="ECO:0000256" key="11">
    <source>
        <dbReference type="PROSITE-ProRule" id="PRU01005"/>
    </source>
</evidence>
<feature type="domain" description="Peptidase M12A" evidence="16">
    <location>
        <begin position="101"/>
        <end position="294"/>
    </location>
</feature>
<accession>A0A183FP76</accession>
<keyword evidence="8" id="KW-0865">Zymogen</keyword>
<evidence type="ECO:0000256" key="13">
    <source>
        <dbReference type="RuleBase" id="RU361183"/>
    </source>
</evidence>
<keyword evidence="5 12" id="KW-0378">Hydrolase</keyword>
<feature type="disulfide bond" evidence="11">
    <location>
        <begin position="343"/>
        <end position="377"/>
    </location>
</feature>
<dbReference type="CDD" id="cd04280">
    <property type="entry name" value="ZnMc_astacin_like"/>
    <property type="match status" value="1"/>
</dbReference>
<dbReference type="PROSITE" id="PS51670">
    <property type="entry name" value="SHKT"/>
    <property type="match status" value="3"/>
</dbReference>
<dbReference type="PROSITE" id="PS51864">
    <property type="entry name" value="ASTACIN"/>
    <property type="match status" value="1"/>
</dbReference>
<comment type="caution">
    <text evidence="11">Lacks conserved residue(s) required for the propagation of feature annotation.</text>
</comment>
<dbReference type="Pfam" id="PF01400">
    <property type="entry name" value="Astacin"/>
    <property type="match status" value="1"/>
</dbReference>
<evidence type="ECO:0000256" key="14">
    <source>
        <dbReference type="SAM" id="MobiDB-lite"/>
    </source>
</evidence>
<dbReference type="FunFam" id="3.40.390.10:FF:000015">
    <property type="entry name" value="Meprin A subunit"/>
    <property type="match status" value="1"/>
</dbReference>
<dbReference type="GO" id="GO:0004222">
    <property type="term" value="F:metalloendopeptidase activity"/>
    <property type="evidence" value="ECO:0007669"/>
    <property type="project" value="UniProtKB-UniRule"/>
</dbReference>
<evidence type="ECO:0000256" key="1">
    <source>
        <dbReference type="ARBA" id="ARBA00002657"/>
    </source>
</evidence>
<evidence type="ECO:0000256" key="8">
    <source>
        <dbReference type="ARBA" id="ARBA00023145"/>
    </source>
</evidence>
<keyword evidence="2 12" id="KW-0645">Protease</keyword>
<dbReference type="AlphaFoldDB" id="A0A183FP76"/>
<feature type="region of interest" description="Disordered" evidence="14">
    <location>
        <begin position="446"/>
        <end position="470"/>
    </location>
</feature>
<evidence type="ECO:0000256" key="4">
    <source>
        <dbReference type="ARBA" id="ARBA00022729"/>
    </source>
</evidence>
<dbReference type="Gene3D" id="3.40.390.10">
    <property type="entry name" value="Collagenase (Catalytic Domain)"/>
    <property type="match status" value="1"/>
</dbReference>
<dbReference type="OrthoDB" id="291007at2759"/>
<evidence type="ECO:0000313" key="18">
    <source>
        <dbReference type="Proteomes" id="UP000050761"/>
    </source>
</evidence>
<evidence type="ECO:0000256" key="10">
    <source>
        <dbReference type="ARBA" id="ARBA00023180"/>
    </source>
</evidence>
<feature type="compositionally biased region" description="Low complexity" evidence="14">
    <location>
        <begin position="299"/>
        <end position="324"/>
    </location>
</feature>
<dbReference type="EC" id="3.4.24.-" evidence="13"/>